<accession>A0A6C6Z4N3</accession>
<dbReference type="AlphaFoldDB" id="A0A6C6Z4N3"/>
<organism evidence="2 3">
    <name type="scientific">Salmonella paratyphi B (strain ATCC BAA-1250 / SPB7)</name>
    <dbReference type="NCBI Taxonomy" id="1016998"/>
    <lineage>
        <taxon>Bacteria</taxon>
        <taxon>Pseudomonadati</taxon>
        <taxon>Pseudomonadota</taxon>
        <taxon>Gammaproteobacteria</taxon>
        <taxon>Enterobacterales</taxon>
        <taxon>Enterobacteriaceae</taxon>
        <taxon>Salmonella</taxon>
    </lineage>
</organism>
<evidence type="ECO:0000313" key="2">
    <source>
        <dbReference type="EMBL" id="ABX68683.1"/>
    </source>
</evidence>
<dbReference type="Proteomes" id="UP000008556">
    <property type="component" value="Chromosome"/>
</dbReference>
<gene>
    <name evidence="2" type="ordered locus">SPAB_03325</name>
</gene>
<reference evidence="2 3" key="1">
    <citation type="submission" date="2007-11" db="EMBL/GenBank/DDBJ databases">
        <authorList>
            <consortium name="The Salmonella enterica serovar Paratyphi B Genome Sequencing Project"/>
            <person name="McClelland M."/>
            <person name="Sanderson E.K."/>
            <person name="Porwollik S."/>
            <person name="Spieth J."/>
            <person name="Clifton W.S."/>
            <person name="Fulton R."/>
            <person name="Cordes M."/>
            <person name="Wollam A."/>
            <person name="Shah N."/>
            <person name="Pepin K."/>
            <person name="Bhonagiri V."/>
            <person name="Nash W."/>
            <person name="Johnson M."/>
            <person name="Thiruvilangam P."/>
            <person name="Wilson R."/>
        </authorList>
    </citation>
    <scope>NUCLEOTIDE SEQUENCE [LARGE SCALE GENOMIC DNA]</scope>
    <source>
        <strain evidence="3">ATCC BAA-1250 / SPB7</strain>
    </source>
</reference>
<evidence type="ECO:0000256" key="1">
    <source>
        <dbReference type="SAM" id="MobiDB-lite"/>
    </source>
</evidence>
<dbReference type="KEGG" id="spq:SPAB_03325"/>
<feature type="region of interest" description="Disordered" evidence="1">
    <location>
        <begin position="13"/>
        <end position="35"/>
    </location>
</feature>
<proteinExistence type="predicted"/>
<name>A0A6C6Z4N3_SALPB</name>
<feature type="compositionally biased region" description="Polar residues" evidence="1">
    <location>
        <begin position="18"/>
        <end position="35"/>
    </location>
</feature>
<sequence>MLILPPIFQRSDSDKKINTLSSPQRKTFRTCNAQN</sequence>
<dbReference type="EMBL" id="CP000886">
    <property type="protein sequence ID" value="ABX68683.1"/>
    <property type="molecule type" value="Genomic_DNA"/>
</dbReference>
<protein>
    <submittedName>
        <fullName evidence="2">Uncharacterized protein</fullName>
    </submittedName>
</protein>
<evidence type="ECO:0000313" key="3">
    <source>
        <dbReference type="Proteomes" id="UP000008556"/>
    </source>
</evidence>